<organism evidence="3 4">
    <name type="scientific">Variovorax guangxiensis</name>
    <dbReference type="NCBI Taxonomy" id="1775474"/>
    <lineage>
        <taxon>Bacteria</taxon>
        <taxon>Pseudomonadati</taxon>
        <taxon>Pseudomonadota</taxon>
        <taxon>Betaproteobacteria</taxon>
        <taxon>Burkholderiales</taxon>
        <taxon>Comamonadaceae</taxon>
        <taxon>Variovorax</taxon>
    </lineage>
</organism>
<dbReference type="GO" id="GO:0004175">
    <property type="term" value="F:endopeptidase activity"/>
    <property type="evidence" value="ECO:0007669"/>
    <property type="project" value="UniProtKB-ARBA"/>
</dbReference>
<dbReference type="InterPro" id="IPR052710">
    <property type="entry name" value="CAAX_protease"/>
</dbReference>
<dbReference type="PANTHER" id="PTHR36435:SF1">
    <property type="entry name" value="CAAX AMINO TERMINAL PROTEASE FAMILY PROTEIN"/>
    <property type="match status" value="1"/>
</dbReference>
<reference evidence="3 4" key="1">
    <citation type="submission" date="2020-08" db="EMBL/GenBank/DDBJ databases">
        <title>Genomic Encyclopedia of Type Strains, Phase IV (KMG-V): Genome sequencing to study the core and pangenomes of soil and plant-associated prokaryotes.</title>
        <authorList>
            <person name="Whitman W."/>
        </authorList>
    </citation>
    <scope>NUCLEOTIDE SEQUENCE [LARGE SCALE GENOMIC DNA]</scope>
    <source>
        <strain evidence="3 4">34/80</strain>
    </source>
</reference>
<feature type="transmembrane region" description="Helical" evidence="1">
    <location>
        <begin position="78"/>
        <end position="97"/>
    </location>
</feature>
<protein>
    <recommendedName>
        <fullName evidence="2">CAAX prenyl protease 2/Lysostaphin resistance protein A-like domain-containing protein</fullName>
    </recommendedName>
</protein>
<feature type="transmembrane region" description="Helical" evidence="1">
    <location>
        <begin position="290"/>
        <end position="306"/>
    </location>
</feature>
<evidence type="ECO:0000313" key="3">
    <source>
        <dbReference type="EMBL" id="MBB4225741.1"/>
    </source>
</evidence>
<dbReference type="PANTHER" id="PTHR36435">
    <property type="entry name" value="SLR1288 PROTEIN"/>
    <property type="match status" value="1"/>
</dbReference>
<feature type="transmembrane region" description="Helical" evidence="1">
    <location>
        <begin position="237"/>
        <end position="258"/>
    </location>
</feature>
<comment type="caution">
    <text evidence="3">The sequence shown here is derived from an EMBL/GenBank/DDBJ whole genome shotgun (WGS) entry which is preliminary data.</text>
</comment>
<name>A0A840G943_9BURK</name>
<evidence type="ECO:0000313" key="4">
    <source>
        <dbReference type="Proteomes" id="UP000524450"/>
    </source>
</evidence>
<dbReference type="RefSeq" id="WP_184642475.1">
    <property type="nucleotide sequence ID" value="NZ_JACIFZ010000014.1"/>
</dbReference>
<dbReference type="Pfam" id="PF02517">
    <property type="entry name" value="Rce1-like"/>
    <property type="match status" value="1"/>
</dbReference>
<proteinExistence type="predicted"/>
<dbReference type="GO" id="GO:0080120">
    <property type="term" value="P:CAAX-box protein maturation"/>
    <property type="evidence" value="ECO:0007669"/>
    <property type="project" value="UniProtKB-ARBA"/>
</dbReference>
<dbReference type="InterPro" id="IPR003675">
    <property type="entry name" value="Rce1/LyrA-like_dom"/>
</dbReference>
<sequence>MNRAASEVCTAARRGQLSRVSALNVQDFLRVASASWEVDQAASIDVRSHGSRWPSDGIGVEDICSIPMTSSSSLLFDYLISILPPGLLALTLLLAIPRTLVAARLGVHILFFIFARDAMSPAGFWQLGPGSMRLAAPTPVLFALAGMSAVLFTSVAWLERLTWWRGVRLAASVLYGVLGALVITGVAAALKTALGLSSLPKPDPALLGPILVFALLGNAYEELLFRGMLQQRLRQHMAPMRAVVVAAVLFSLCHVWLAVIVTRVGLPVLVFTLIEGLVAGLVYQRAGLPAAALTHGLAIAALASGLY</sequence>
<feature type="transmembrane region" description="Helical" evidence="1">
    <location>
        <begin position="170"/>
        <end position="194"/>
    </location>
</feature>
<feature type="transmembrane region" description="Helical" evidence="1">
    <location>
        <begin position="140"/>
        <end position="158"/>
    </location>
</feature>
<evidence type="ECO:0000259" key="2">
    <source>
        <dbReference type="Pfam" id="PF02517"/>
    </source>
</evidence>
<dbReference type="Proteomes" id="UP000524450">
    <property type="component" value="Unassembled WGS sequence"/>
</dbReference>
<keyword evidence="1" id="KW-1133">Transmembrane helix</keyword>
<dbReference type="AlphaFoldDB" id="A0A840G943"/>
<evidence type="ECO:0000256" key="1">
    <source>
        <dbReference type="SAM" id="Phobius"/>
    </source>
</evidence>
<feature type="transmembrane region" description="Helical" evidence="1">
    <location>
        <begin position="206"/>
        <end position="225"/>
    </location>
</feature>
<gene>
    <name evidence="3" type="ORF">GGD71_006554</name>
</gene>
<dbReference type="EMBL" id="JACIFZ010000014">
    <property type="protein sequence ID" value="MBB4225741.1"/>
    <property type="molecule type" value="Genomic_DNA"/>
</dbReference>
<feature type="domain" description="CAAX prenyl protease 2/Lysostaphin resistance protein A-like" evidence="2">
    <location>
        <begin position="207"/>
        <end position="297"/>
    </location>
</feature>
<keyword evidence="1" id="KW-0472">Membrane</keyword>
<keyword evidence="1" id="KW-0812">Transmembrane</keyword>
<accession>A0A840G943</accession>